<dbReference type="AlphaFoldDB" id="A0A437Q1T6"/>
<keyword evidence="1" id="KW-0808">Transferase</keyword>
<accession>A0A437Q1T6</accession>
<proteinExistence type="predicted"/>
<dbReference type="PANTHER" id="PTHR35526">
    <property type="entry name" value="ANTI-SIGMA-F FACTOR RSBW-RELATED"/>
    <property type="match status" value="1"/>
</dbReference>
<keyword evidence="5" id="KW-1185">Reference proteome</keyword>
<keyword evidence="4" id="KW-0547">Nucleotide-binding</keyword>
<organism evidence="4 5">
    <name type="scientific">Streptomyces antnestii</name>
    <dbReference type="NCBI Taxonomy" id="2494256"/>
    <lineage>
        <taxon>Bacteria</taxon>
        <taxon>Bacillati</taxon>
        <taxon>Actinomycetota</taxon>
        <taxon>Actinomycetes</taxon>
        <taxon>Kitasatosporales</taxon>
        <taxon>Streptomycetaceae</taxon>
        <taxon>Streptomyces</taxon>
    </lineage>
</organism>
<evidence type="ECO:0000259" key="3">
    <source>
        <dbReference type="Pfam" id="PF13581"/>
    </source>
</evidence>
<keyword evidence="1" id="KW-0723">Serine/threonine-protein kinase</keyword>
<dbReference type="SUPFAM" id="SSF55874">
    <property type="entry name" value="ATPase domain of HSP90 chaperone/DNA topoisomerase II/histidine kinase"/>
    <property type="match status" value="1"/>
</dbReference>
<dbReference type="OrthoDB" id="3479721at2"/>
<evidence type="ECO:0000256" key="2">
    <source>
        <dbReference type="SAM" id="MobiDB-lite"/>
    </source>
</evidence>
<dbReference type="PANTHER" id="PTHR35526:SF3">
    <property type="entry name" value="ANTI-SIGMA-F FACTOR RSBW"/>
    <property type="match status" value="1"/>
</dbReference>
<evidence type="ECO:0000313" key="4">
    <source>
        <dbReference type="EMBL" id="RVU28465.1"/>
    </source>
</evidence>
<protein>
    <submittedName>
        <fullName evidence="4">ATP-binding protein</fullName>
    </submittedName>
</protein>
<dbReference type="EMBL" id="RZYA01000001">
    <property type="protein sequence ID" value="RVU28465.1"/>
    <property type="molecule type" value="Genomic_DNA"/>
</dbReference>
<sequence>MTEETFREHFYRRQRQSVPAAREFTRSALTDWGVTGERAADILLCVSELTTNALVHGVPPGRGFLLRVLPYEDGVRVEVQDSGDGVPAVPRPADETTADAEGGRGLLLVETLADKWGVGERDPGKVVWCELGTARRAHEAMSSRGGESPTHVTATAGGTRDTAVAEGSELQCLQ</sequence>
<dbReference type="CDD" id="cd16936">
    <property type="entry name" value="HATPase_RsbW-like"/>
    <property type="match status" value="1"/>
</dbReference>
<feature type="domain" description="Histidine kinase/HSP90-like ATPase" evidence="3">
    <location>
        <begin position="16"/>
        <end position="128"/>
    </location>
</feature>
<keyword evidence="4" id="KW-0067">ATP-binding</keyword>
<comment type="caution">
    <text evidence="4">The sequence shown here is derived from an EMBL/GenBank/DDBJ whole genome shotgun (WGS) entry which is preliminary data.</text>
</comment>
<dbReference type="InterPro" id="IPR036890">
    <property type="entry name" value="HATPase_C_sf"/>
</dbReference>
<feature type="region of interest" description="Disordered" evidence="2">
    <location>
        <begin position="138"/>
        <end position="174"/>
    </location>
</feature>
<dbReference type="Proteomes" id="UP000283128">
    <property type="component" value="Unassembled WGS sequence"/>
</dbReference>
<gene>
    <name evidence="4" type="ORF">EOT10_00810</name>
</gene>
<dbReference type="InterPro" id="IPR050267">
    <property type="entry name" value="Anti-sigma-factor_SerPK"/>
</dbReference>
<keyword evidence="1" id="KW-0418">Kinase</keyword>
<dbReference type="GO" id="GO:0005524">
    <property type="term" value="F:ATP binding"/>
    <property type="evidence" value="ECO:0007669"/>
    <property type="project" value="UniProtKB-KW"/>
</dbReference>
<name>A0A437Q1T6_9ACTN</name>
<dbReference type="InterPro" id="IPR003594">
    <property type="entry name" value="HATPase_dom"/>
</dbReference>
<evidence type="ECO:0000313" key="5">
    <source>
        <dbReference type="Proteomes" id="UP000283128"/>
    </source>
</evidence>
<reference evidence="4 5" key="1">
    <citation type="submission" date="2019-01" db="EMBL/GenBank/DDBJ databases">
        <title>Genome sequences of Streptomyces and Rhizobium isolates collected from root and soil.</title>
        <authorList>
            <person name="Chhettri S."/>
            <person name="Sevigny J.L."/>
            <person name="Sen A."/>
            <person name="Ennis N."/>
            <person name="Tisa L."/>
        </authorList>
    </citation>
    <scope>NUCLEOTIDE SEQUENCE [LARGE SCALE GENOMIC DNA]</scope>
    <source>
        <strain evidence="4 5">San01</strain>
    </source>
</reference>
<dbReference type="GO" id="GO:0004674">
    <property type="term" value="F:protein serine/threonine kinase activity"/>
    <property type="evidence" value="ECO:0007669"/>
    <property type="project" value="UniProtKB-KW"/>
</dbReference>
<dbReference type="Gene3D" id="3.30.565.10">
    <property type="entry name" value="Histidine kinase-like ATPase, C-terminal domain"/>
    <property type="match status" value="1"/>
</dbReference>
<dbReference type="Pfam" id="PF13581">
    <property type="entry name" value="HATPase_c_2"/>
    <property type="match status" value="1"/>
</dbReference>
<evidence type="ECO:0000256" key="1">
    <source>
        <dbReference type="ARBA" id="ARBA00022527"/>
    </source>
</evidence>